<organism evidence="1 2">
    <name type="scientific">Echinicola strongylocentroti</name>
    <dbReference type="NCBI Taxonomy" id="1795355"/>
    <lineage>
        <taxon>Bacteria</taxon>
        <taxon>Pseudomonadati</taxon>
        <taxon>Bacteroidota</taxon>
        <taxon>Cytophagia</taxon>
        <taxon>Cytophagales</taxon>
        <taxon>Cyclobacteriaceae</taxon>
        <taxon>Echinicola</taxon>
    </lineage>
</organism>
<name>A0A2Z4IN51_9BACT</name>
<proteinExistence type="predicted"/>
<sequence length="142" mass="16890">MYKQMNPRELRIGNLFRDRQSGDIIEVVELNENTITFDAGKCLESGWQAEPIALTEKLLPKLGFIWCTGRHGEYYMHEQQELFRVWRHSEGSFGIGRKDLESKDREFNTHWMTLNCKYVHQLQNLFYDITELELYVKEVKNG</sequence>
<evidence type="ECO:0000313" key="2">
    <source>
        <dbReference type="Proteomes" id="UP000248688"/>
    </source>
</evidence>
<dbReference type="Proteomes" id="UP000248688">
    <property type="component" value="Chromosome"/>
</dbReference>
<keyword evidence="2" id="KW-1185">Reference proteome</keyword>
<protein>
    <submittedName>
        <fullName evidence="1">Uncharacterized protein</fullName>
    </submittedName>
</protein>
<dbReference type="KEGG" id="est:DN752_19560"/>
<reference evidence="1 2" key="1">
    <citation type="submission" date="2018-06" db="EMBL/GenBank/DDBJ databases">
        <title>Echinicola strongylocentroti sp. nov., isolated from a sea urchin Strongylocentrotus intermedius.</title>
        <authorList>
            <person name="Bae S.S."/>
        </authorList>
    </citation>
    <scope>NUCLEOTIDE SEQUENCE [LARGE SCALE GENOMIC DNA]</scope>
    <source>
        <strain evidence="1 2">MEBiC08714</strain>
    </source>
</reference>
<gene>
    <name evidence="1" type="ORF">DN752_19560</name>
</gene>
<evidence type="ECO:0000313" key="1">
    <source>
        <dbReference type="EMBL" id="AWW32159.1"/>
    </source>
</evidence>
<dbReference type="OrthoDB" id="956134at2"/>
<accession>A0A2Z4IN51</accession>
<dbReference type="AlphaFoldDB" id="A0A2Z4IN51"/>
<dbReference type="EMBL" id="CP030041">
    <property type="protein sequence ID" value="AWW32159.1"/>
    <property type="molecule type" value="Genomic_DNA"/>
</dbReference>